<dbReference type="NCBIfam" id="TIGR00528">
    <property type="entry name" value="gcvT"/>
    <property type="match status" value="1"/>
</dbReference>
<reference evidence="10 11" key="1">
    <citation type="submission" date="2009-01" db="EMBL/GenBank/DDBJ databases">
        <title>Complete sequence of Geobacter sp. FRC-32.</title>
        <authorList>
            <consortium name="US DOE Joint Genome Institute"/>
            <person name="Lucas S."/>
            <person name="Copeland A."/>
            <person name="Lapidus A."/>
            <person name="Glavina del Rio T."/>
            <person name="Dalin E."/>
            <person name="Tice H."/>
            <person name="Bruce D."/>
            <person name="Goodwin L."/>
            <person name="Pitluck S."/>
            <person name="Saunders E."/>
            <person name="Brettin T."/>
            <person name="Detter J.C."/>
            <person name="Han C."/>
            <person name="Larimer F."/>
            <person name="Land M."/>
            <person name="Hauser L."/>
            <person name="Kyrpides N."/>
            <person name="Ovchinnikova G."/>
            <person name="Kostka J."/>
            <person name="Richardson P."/>
        </authorList>
    </citation>
    <scope>NUCLEOTIDE SEQUENCE [LARGE SCALE GENOMIC DNA]</scope>
    <source>
        <strain evidence="11">DSM 22248 / JCM 15807 / FRC-32</strain>
    </source>
</reference>
<dbReference type="eggNOG" id="COG0404">
    <property type="taxonomic scope" value="Bacteria"/>
</dbReference>
<evidence type="ECO:0000256" key="3">
    <source>
        <dbReference type="ARBA" id="ARBA00022576"/>
    </source>
</evidence>
<dbReference type="InterPro" id="IPR027266">
    <property type="entry name" value="TrmE/GcvT-like"/>
</dbReference>
<dbReference type="PANTHER" id="PTHR43757">
    <property type="entry name" value="AMINOMETHYLTRANSFERASE"/>
    <property type="match status" value="1"/>
</dbReference>
<evidence type="ECO:0000256" key="7">
    <source>
        <dbReference type="PIRSR" id="PIRSR006487-1"/>
    </source>
</evidence>
<keyword evidence="4" id="KW-0808">Transferase</keyword>
<evidence type="ECO:0000256" key="5">
    <source>
        <dbReference type="ARBA" id="ARBA00031395"/>
    </source>
</evidence>
<evidence type="ECO:0000313" key="11">
    <source>
        <dbReference type="Proteomes" id="UP000007721"/>
    </source>
</evidence>
<dbReference type="Pfam" id="PF01571">
    <property type="entry name" value="GCV_T"/>
    <property type="match status" value="1"/>
</dbReference>
<dbReference type="InterPro" id="IPR006222">
    <property type="entry name" value="GCVT_N"/>
</dbReference>
<keyword evidence="11" id="KW-1185">Reference proteome</keyword>
<comment type="similarity">
    <text evidence="1">Belongs to the GcvT family.</text>
</comment>
<dbReference type="SUPFAM" id="SSF103025">
    <property type="entry name" value="Folate-binding domain"/>
    <property type="match status" value="1"/>
</dbReference>
<dbReference type="InterPro" id="IPR028896">
    <property type="entry name" value="GcvT/YgfZ/DmdA"/>
</dbReference>
<evidence type="ECO:0000313" key="10">
    <source>
        <dbReference type="EMBL" id="ACM19617.1"/>
    </source>
</evidence>
<dbReference type="FunFam" id="4.10.1250.10:FF:000001">
    <property type="entry name" value="Aminomethyltransferase"/>
    <property type="match status" value="1"/>
</dbReference>
<evidence type="ECO:0000256" key="4">
    <source>
        <dbReference type="ARBA" id="ARBA00022679"/>
    </source>
</evidence>
<dbReference type="Gene3D" id="3.30.70.1400">
    <property type="entry name" value="Aminomethyltransferase beta-barrel domains"/>
    <property type="match status" value="1"/>
</dbReference>
<evidence type="ECO:0000256" key="1">
    <source>
        <dbReference type="ARBA" id="ARBA00008609"/>
    </source>
</evidence>
<feature type="binding site" evidence="7">
    <location>
        <position position="197"/>
    </location>
    <ligand>
        <name>substrate</name>
    </ligand>
</feature>
<dbReference type="PANTHER" id="PTHR43757:SF2">
    <property type="entry name" value="AMINOMETHYLTRANSFERASE, MITOCHONDRIAL"/>
    <property type="match status" value="1"/>
</dbReference>
<dbReference type="InterPro" id="IPR013977">
    <property type="entry name" value="GcvT_C"/>
</dbReference>
<accession>B9M3X4</accession>
<feature type="domain" description="GCVT N-terminal" evidence="8">
    <location>
        <begin position="11"/>
        <end position="261"/>
    </location>
</feature>
<dbReference type="STRING" id="316067.Geob_1257"/>
<dbReference type="GO" id="GO:0005829">
    <property type="term" value="C:cytosol"/>
    <property type="evidence" value="ECO:0007669"/>
    <property type="project" value="TreeGrafter"/>
</dbReference>
<comment type="catalytic activity">
    <reaction evidence="6">
        <text>N(6)-[(R)-S(8)-aminomethyldihydrolipoyl]-L-lysyl-[protein] + (6S)-5,6,7,8-tetrahydrofolate = N(6)-[(R)-dihydrolipoyl]-L-lysyl-[protein] + (6R)-5,10-methylene-5,6,7,8-tetrahydrofolate + NH4(+)</text>
        <dbReference type="Rhea" id="RHEA:16945"/>
        <dbReference type="Rhea" id="RHEA-COMP:10475"/>
        <dbReference type="Rhea" id="RHEA-COMP:10492"/>
        <dbReference type="ChEBI" id="CHEBI:15636"/>
        <dbReference type="ChEBI" id="CHEBI:28938"/>
        <dbReference type="ChEBI" id="CHEBI:57453"/>
        <dbReference type="ChEBI" id="CHEBI:83100"/>
        <dbReference type="ChEBI" id="CHEBI:83143"/>
        <dbReference type="EC" id="2.1.2.10"/>
    </reaction>
</comment>
<dbReference type="InterPro" id="IPR006223">
    <property type="entry name" value="GcvT"/>
</dbReference>
<dbReference type="NCBIfam" id="NF001567">
    <property type="entry name" value="PRK00389.1"/>
    <property type="match status" value="1"/>
</dbReference>
<keyword evidence="3" id="KW-0032">Aminotransferase</keyword>
<evidence type="ECO:0000256" key="6">
    <source>
        <dbReference type="ARBA" id="ARBA00047665"/>
    </source>
</evidence>
<proteinExistence type="inferred from homology"/>
<dbReference type="AlphaFoldDB" id="B9M3X4"/>
<dbReference type="EMBL" id="CP001390">
    <property type="protein sequence ID" value="ACM19617.1"/>
    <property type="molecule type" value="Genomic_DNA"/>
</dbReference>
<organism evidence="10 11">
    <name type="scientific">Geotalea daltonii (strain DSM 22248 / JCM 15807 / FRC-32)</name>
    <name type="common">Geobacter daltonii</name>
    <dbReference type="NCBI Taxonomy" id="316067"/>
    <lineage>
        <taxon>Bacteria</taxon>
        <taxon>Pseudomonadati</taxon>
        <taxon>Thermodesulfobacteriota</taxon>
        <taxon>Desulfuromonadia</taxon>
        <taxon>Geobacterales</taxon>
        <taxon>Geobacteraceae</taxon>
        <taxon>Geotalea</taxon>
    </lineage>
</organism>
<evidence type="ECO:0000259" key="9">
    <source>
        <dbReference type="Pfam" id="PF08669"/>
    </source>
</evidence>
<dbReference type="Proteomes" id="UP000007721">
    <property type="component" value="Chromosome"/>
</dbReference>
<dbReference type="PIRSF" id="PIRSF006487">
    <property type="entry name" value="GcvT"/>
    <property type="match status" value="1"/>
</dbReference>
<gene>
    <name evidence="10" type="primary">gcvT</name>
    <name evidence="10" type="ordered locus">Geob_1257</name>
</gene>
<dbReference type="RefSeq" id="WP_012646346.1">
    <property type="nucleotide sequence ID" value="NC_011979.1"/>
</dbReference>
<dbReference type="Gene3D" id="3.30.1360.120">
    <property type="entry name" value="Probable tRNA modification gtpase trme, domain 1"/>
    <property type="match status" value="1"/>
</dbReference>
<protein>
    <recommendedName>
        <fullName evidence="2">aminomethyltransferase</fullName>
        <ecNumber evidence="2">2.1.2.10</ecNumber>
    </recommendedName>
    <alternativeName>
        <fullName evidence="5">Glycine cleavage system T protein</fullName>
    </alternativeName>
</protein>
<dbReference type="SUPFAM" id="SSF101790">
    <property type="entry name" value="Aminomethyltransferase beta-barrel domain"/>
    <property type="match status" value="1"/>
</dbReference>
<dbReference type="KEGG" id="geo:Geob_1257"/>
<evidence type="ECO:0000256" key="2">
    <source>
        <dbReference type="ARBA" id="ARBA00012616"/>
    </source>
</evidence>
<dbReference type="HOGENOM" id="CLU_007884_10_2_7"/>
<dbReference type="Gene3D" id="4.10.1250.10">
    <property type="entry name" value="Aminomethyltransferase fragment"/>
    <property type="match status" value="1"/>
</dbReference>
<dbReference type="GO" id="GO:0006546">
    <property type="term" value="P:glycine catabolic process"/>
    <property type="evidence" value="ECO:0007669"/>
    <property type="project" value="InterPro"/>
</dbReference>
<sequence length="363" mass="39932">MENLKNTPLLSRHQELHALLAPFGGWNMPIQYEGIIAEHKWCREMAGLFDICHMGEFLFKGDIETSGLEEVFTFSVKSIPVGRSRYGFLLNENGGIIDDLIVFRLGEEEAMVVVNAATIDNDFAVIQSRLKQGTSFTNISAATGKLDLQGPLSRQLLAEKFGPELAAIPYFKFVKTRLLGVDAIVSRTGYTGELGYEIFLPAEKVAELWDLLLADQRVKPAGLGARDVLRLEVGYSLYGSDIDESTTPLEAGLGAFVNLDKEFIGREALRKQQQTGLPRVKAAFQVQSRRSPRHHYEICFEGETVGTVTSGVFSPMLGCGIGIGYVPPEIATLGAQVTIRHEKVAMEASVVELPFYRGGSLRS</sequence>
<evidence type="ECO:0000259" key="8">
    <source>
        <dbReference type="Pfam" id="PF01571"/>
    </source>
</evidence>
<dbReference type="Gene3D" id="2.40.30.110">
    <property type="entry name" value="Aminomethyltransferase beta-barrel domains"/>
    <property type="match status" value="1"/>
</dbReference>
<dbReference type="InterPro" id="IPR029043">
    <property type="entry name" value="GcvT/YgfZ_C"/>
</dbReference>
<feature type="domain" description="Aminomethyltransferase C-terminal" evidence="9">
    <location>
        <begin position="283"/>
        <end position="356"/>
    </location>
</feature>
<dbReference type="Pfam" id="PF08669">
    <property type="entry name" value="GCV_T_C"/>
    <property type="match status" value="1"/>
</dbReference>
<dbReference type="GO" id="GO:0008483">
    <property type="term" value="F:transaminase activity"/>
    <property type="evidence" value="ECO:0007669"/>
    <property type="project" value="UniProtKB-KW"/>
</dbReference>
<dbReference type="OrthoDB" id="9774591at2"/>
<name>B9M3X4_GEODF</name>
<dbReference type="GO" id="GO:0005960">
    <property type="term" value="C:glycine cleavage complex"/>
    <property type="evidence" value="ECO:0007669"/>
    <property type="project" value="InterPro"/>
</dbReference>
<dbReference type="GO" id="GO:0004047">
    <property type="term" value="F:aminomethyltransferase activity"/>
    <property type="evidence" value="ECO:0007669"/>
    <property type="project" value="UniProtKB-EC"/>
</dbReference>
<dbReference type="EC" id="2.1.2.10" evidence="2"/>